<evidence type="ECO:0000259" key="2">
    <source>
        <dbReference type="PROSITE" id="PS50853"/>
    </source>
</evidence>
<reference evidence="4" key="1">
    <citation type="journal article" date="2019" name="Int. J. Syst. Evol. Microbiol.">
        <title>The Global Catalogue of Microorganisms (GCM) 10K type strain sequencing project: providing services to taxonomists for standard genome sequencing and annotation.</title>
        <authorList>
            <consortium name="The Broad Institute Genomics Platform"/>
            <consortium name="The Broad Institute Genome Sequencing Center for Infectious Disease"/>
            <person name="Wu L."/>
            <person name="Ma J."/>
        </authorList>
    </citation>
    <scope>NUCLEOTIDE SEQUENCE [LARGE SCALE GENOMIC DNA]</scope>
    <source>
        <strain evidence="4">IBRC-M 10987</strain>
    </source>
</reference>
<dbReference type="Gene3D" id="2.60.120.380">
    <property type="match status" value="1"/>
</dbReference>
<protein>
    <submittedName>
        <fullName evidence="3">DUF4832 domain-containing protein</fullName>
    </submittedName>
</protein>
<dbReference type="InterPro" id="IPR017853">
    <property type="entry name" value="GH"/>
</dbReference>
<dbReference type="RefSeq" id="WP_377721921.1">
    <property type="nucleotide sequence ID" value="NZ_JBHSAM010000034.1"/>
</dbReference>
<evidence type="ECO:0000313" key="4">
    <source>
        <dbReference type="Proteomes" id="UP001595715"/>
    </source>
</evidence>
<evidence type="ECO:0000313" key="3">
    <source>
        <dbReference type="EMBL" id="MFC4103353.1"/>
    </source>
</evidence>
<dbReference type="EMBL" id="JBHSAM010000034">
    <property type="protein sequence ID" value="MFC4103353.1"/>
    <property type="molecule type" value="Genomic_DNA"/>
</dbReference>
<gene>
    <name evidence="3" type="ORF">ACFOZ8_27395</name>
</gene>
<name>A0ABV8KBD4_9BACL</name>
<dbReference type="PROSITE" id="PS50853">
    <property type="entry name" value="FN3"/>
    <property type="match status" value="1"/>
</dbReference>
<dbReference type="Proteomes" id="UP001595715">
    <property type="component" value="Unassembled WGS sequence"/>
</dbReference>
<dbReference type="Pfam" id="PF00041">
    <property type="entry name" value="fn3"/>
    <property type="match status" value="1"/>
</dbReference>
<feature type="chain" id="PRO_5047303311" evidence="1">
    <location>
        <begin position="25"/>
        <end position="1046"/>
    </location>
</feature>
<accession>A0ABV8KBD4</accession>
<sequence length="1046" mass="112229">MRRLRTTAAAIWGTALLLGLHAAAAPWLPPVEQAQAATIQPKNTTQVASASAYVLPPSGLRVAATSQSSVTLSWSPPPGAGQWTYVLYVNGKQAAATDARHMEVRGLAAAASYKFAVAAVSEGKRSALSTAVWGRTDGGNLLINGGFERDAGAGGKPEGWSLGSGKYALVASPVAGGRKAFRLTADKLAKGDSISAYQRVAVTGGKTFALEGHLLPQSLKGARVVLFADFFDASGQWAGEMSRELSKTAAQYAALRAEGVVPEKAAYAFVTLRVAATEAGGSGVLLADEIRLRYTNAKMTDNGEPNDAAEQAVPLMAGERVSYLSKQGDEDWYRYTSLRTERVRFDLIVPEGLDFELEARGPQGERLGEGKQGGGLSERVELAVQAGESVLVRISGARAGDYGKQPYRLSASRLPDGGTELIGSPSASHLPDADIPAVDGVDVWSRGERFDGTAGAEGRAMTVLQSGGRLYVIVRGAKLSPWHTLYLGTDGDHATGYAGGAAADVGAEFMIEYNRLYAWDGRAQAWLDKGAAYADLRETSAGFSVYLSDVGLSAAMPLLLAYESADGGRIPAVGAARTTSAGIAAAASSDAGESARYYPKQLFGSLTNPFIGWAPSSRGGDYKQPHALVTASIRWRDLEPERGRFDWAGLERKYAFAKWAAAGDRFILRLVMDMPSDDPNHLDIPDWLYQALAQTEGEAGAGIRYKTKEGGGFSPNYGSPLLIREHARVIRALAQRYDADPRVAFIQIGSIGHYGEFHTALLEEPFPSLAVSDRYVQAYTDAFRKTRIGMRKPFPLAAAHRLGLYNDMFGEAIATATWLGWTANGWDGIAGYVQPAQAKAAKDGSRMPEWWRYNYSGGEFSSNYAPDAYVSGDRLLLAAAQIRASHSSWIGATALLGMHEKSGLSSQEQAGVDYLQRLMGYRLVIEQASHASGIKRGGALQVTSEWRNKGVAPFYYPWPVRFALADHAGRIAAETTATAQTDIRKWMPGERQTVEARIRVPASLKPGTYALLAAIVDPDTGKPGVRLSIEGARDDLWHRLDKVEIR</sequence>
<dbReference type="InterPro" id="IPR032267">
    <property type="entry name" value="DUF4832"/>
</dbReference>
<dbReference type="InterPro" id="IPR003961">
    <property type="entry name" value="FN3_dom"/>
</dbReference>
<dbReference type="InterPro" id="IPR036116">
    <property type="entry name" value="FN3_sf"/>
</dbReference>
<proteinExistence type="predicted"/>
<dbReference type="Gene3D" id="2.60.120.260">
    <property type="entry name" value="Galactose-binding domain-like"/>
    <property type="match status" value="1"/>
</dbReference>
<dbReference type="SMART" id="SM00060">
    <property type="entry name" value="FN3"/>
    <property type="match status" value="1"/>
</dbReference>
<dbReference type="Pfam" id="PF16116">
    <property type="entry name" value="DUF4832"/>
    <property type="match status" value="1"/>
</dbReference>
<organism evidence="3 4">
    <name type="scientific">Paenibacillus xanthanilyticus</name>
    <dbReference type="NCBI Taxonomy" id="1783531"/>
    <lineage>
        <taxon>Bacteria</taxon>
        <taxon>Bacillati</taxon>
        <taxon>Bacillota</taxon>
        <taxon>Bacilli</taxon>
        <taxon>Bacillales</taxon>
        <taxon>Paenibacillaceae</taxon>
        <taxon>Paenibacillus</taxon>
    </lineage>
</organism>
<dbReference type="SUPFAM" id="SSF49265">
    <property type="entry name" value="Fibronectin type III"/>
    <property type="match status" value="1"/>
</dbReference>
<feature type="domain" description="Fibronectin type-III" evidence="2">
    <location>
        <begin position="56"/>
        <end position="139"/>
    </location>
</feature>
<keyword evidence="1" id="KW-0732">Signal</keyword>
<dbReference type="SUPFAM" id="SSF51445">
    <property type="entry name" value="(Trans)glycosidases"/>
    <property type="match status" value="1"/>
</dbReference>
<dbReference type="Gene3D" id="3.20.20.80">
    <property type="entry name" value="Glycosidases"/>
    <property type="match status" value="1"/>
</dbReference>
<dbReference type="Gene3D" id="2.60.40.10">
    <property type="entry name" value="Immunoglobulins"/>
    <property type="match status" value="1"/>
</dbReference>
<dbReference type="InterPro" id="IPR013783">
    <property type="entry name" value="Ig-like_fold"/>
</dbReference>
<evidence type="ECO:0000256" key="1">
    <source>
        <dbReference type="SAM" id="SignalP"/>
    </source>
</evidence>
<keyword evidence="4" id="KW-1185">Reference proteome</keyword>
<feature type="signal peptide" evidence="1">
    <location>
        <begin position="1"/>
        <end position="24"/>
    </location>
</feature>
<comment type="caution">
    <text evidence="3">The sequence shown here is derived from an EMBL/GenBank/DDBJ whole genome shotgun (WGS) entry which is preliminary data.</text>
</comment>
<dbReference type="CDD" id="cd00063">
    <property type="entry name" value="FN3"/>
    <property type="match status" value="1"/>
</dbReference>